<dbReference type="Gene3D" id="1.10.8.50">
    <property type="match status" value="1"/>
</dbReference>
<keyword evidence="5" id="KW-0175">Coiled coil</keyword>
<dbReference type="PANTHER" id="PTHR15239:SF6">
    <property type="entry name" value="RIBOSOME QUALITY CONTROL COMPLEX SUBUNIT NEMF"/>
    <property type="match status" value="1"/>
</dbReference>
<comment type="function">
    <text evidence="5">Key component of the ribosome quality control system (RQC), a ribosome-associated complex that mediates the extraction of incompletely synthesized nascent chains from stalled ribosomes and their subsequent degradation. RqcH recruits Ala-charged tRNA, and with RqcP directs the elongation of stalled nascent chains on 50S ribosomal subunits, leading to non-templated C-terminal alanine extensions (Ala tail). The Ala tail promotes nascent chain degradation. May add between 1 and at least 8 Ala residues. Binds to stalled 50S ribosomal subunits.</text>
</comment>
<evidence type="ECO:0000256" key="2">
    <source>
        <dbReference type="ARBA" id="ARBA00022730"/>
    </source>
</evidence>
<dbReference type="Proteomes" id="UP000252585">
    <property type="component" value="Unassembled WGS sequence"/>
</dbReference>
<dbReference type="Gene3D" id="2.30.310.10">
    <property type="entry name" value="ibrinogen binding protein from staphylococcus aureus domain"/>
    <property type="match status" value="1"/>
</dbReference>
<dbReference type="PANTHER" id="PTHR15239">
    <property type="entry name" value="NUCLEAR EXPORT MEDIATOR FACTOR NEMF"/>
    <property type="match status" value="1"/>
</dbReference>
<evidence type="ECO:0000256" key="5">
    <source>
        <dbReference type="HAMAP-Rule" id="MF_00844"/>
    </source>
</evidence>
<accession>A0A368XS18</accession>
<gene>
    <name evidence="5" type="primary">rqcH</name>
    <name evidence="7" type="ORF">DFR57_106168</name>
</gene>
<comment type="subunit">
    <text evidence="5">Associates with stalled 50S ribosomal subunits. Binds to RqcP.</text>
</comment>
<dbReference type="GO" id="GO:0000049">
    <property type="term" value="F:tRNA binding"/>
    <property type="evidence" value="ECO:0007669"/>
    <property type="project" value="UniProtKB-UniRule"/>
</dbReference>
<keyword evidence="1 5" id="KW-0820">tRNA-binding</keyword>
<dbReference type="EMBL" id="QPJJ01000006">
    <property type="protein sequence ID" value="RCW70771.1"/>
    <property type="molecule type" value="Genomic_DNA"/>
</dbReference>
<proteinExistence type="inferred from homology"/>
<dbReference type="HAMAP" id="MF_00844_B">
    <property type="entry name" value="RqcH_B"/>
    <property type="match status" value="1"/>
</dbReference>
<dbReference type="AlphaFoldDB" id="A0A368XS18"/>
<dbReference type="RefSeq" id="WP_114352763.1">
    <property type="nucleotide sequence ID" value="NZ_QPJJ01000006.1"/>
</dbReference>
<evidence type="ECO:0000256" key="1">
    <source>
        <dbReference type="ARBA" id="ARBA00022555"/>
    </source>
</evidence>
<evidence type="ECO:0000313" key="8">
    <source>
        <dbReference type="Proteomes" id="UP000252585"/>
    </source>
</evidence>
<evidence type="ECO:0000256" key="4">
    <source>
        <dbReference type="ARBA" id="ARBA00022917"/>
    </source>
</evidence>
<keyword evidence="8" id="KW-1185">Reference proteome</keyword>
<name>A0A368XS18_9BACI</name>
<evidence type="ECO:0000256" key="3">
    <source>
        <dbReference type="ARBA" id="ARBA00022884"/>
    </source>
</evidence>
<keyword evidence="2 5" id="KW-0699">rRNA-binding</keyword>
<dbReference type="GO" id="GO:0019843">
    <property type="term" value="F:rRNA binding"/>
    <property type="evidence" value="ECO:0007669"/>
    <property type="project" value="UniProtKB-UniRule"/>
</dbReference>
<dbReference type="InterPro" id="IPR008532">
    <property type="entry name" value="NFACT_RNA-bd"/>
</dbReference>
<evidence type="ECO:0000313" key="7">
    <source>
        <dbReference type="EMBL" id="RCW70771.1"/>
    </source>
</evidence>
<dbReference type="GO" id="GO:1990112">
    <property type="term" value="C:RQC complex"/>
    <property type="evidence" value="ECO:0007669"/>
    <property type="project" value="TreeGrafter"/>
</dbReference>
<sequence length="570" mass="65835">MAFDGLLTRAIVEELSTTLSSARIIKIYQPTELELVLSIRRQGKNHTLLLSAHPNYARIHLTKDQYQNPKEPSMFCMLLRKHISGSFIESIEQIENERIIHIHIKSTNEIGDTTYKTIAIEIMGKHSNIILIDKERKMILDSIKHISLSQSRMRPVLPGQLYQLPPDQEKVNPLTVDGENFLKKIDFNAGKIDRQMLQAFMGFSPLIAREIVYHAQLGNSESYKDAFLELKEKMLLHQYSPVIYEENSIYYITELSHVKENGKQYESVNEMLDQFFSGKAERDRVKQKAGDLFRLLKNELNKNERKIVKLKKTLKDADKASNFQKKGELLTANMHLVKLGDKSVTVTDYYDEDQKELEIKLNERKTPSENAQSFFKKYQKLKNSKVMVENELKKTAKEVNYLNELVQQMDDAREQDIEEIREELQDQGYIKKKFTKAKKNKKVHKPEPEKFYASDGTLLLVGKNNRQNEYVTNRLGHKSDIWLHTKDIPGSHVVIKSNDPSEETLIEAANLAAFYSKSKNSSTVPVDYTQIKHVKKPSGAKPGFVTYDNQKTIFVTPDKNLIKKLKEEPS</sequence>
<keyword evidence="3 5" id="KW-0694">RNA-binding</keyword>
<organism evidence="7 8">
    <name type="scientific">Saliterribacillus persicus</name>
    <dbReference type="NCBI Taxonomy" id="930114"/>
    <lineage>
        <taxon>Bacteria</taxon>
        <taxon>Bacillati</taxon>
        <taxon>Bacillota</taxon>
        <taxon>Bacilli</taxon>
        <taxon>Bacillales</taxon>
        <taxon>Bacillaceae</taxon>
        <taxon>Saliterribacillus</taxon>
    </lineage>
</organism>
<keyword evidence="4 5" id="KW-0648">Protein biosynthesis</keyword>
<dbReference type="InterPro" id="IPR051608">
    <property type="entry name" value="RQC_Subunit_NEMF"/>
</dbReference>
<dbReference type="GO" id="GO:0043023">
    <property type="term" value="F:ribosomal large subunit binding"/>
    <property type="evidence" value="ECO:0007669"/>
    <property type="project" value="UniProtKB-UniRule"/>
</dbReference>
<feature type="coiled-coil region" evidence="5">
    <location>
        <begin position="293"/>
        <end position="320"/>
    </location>
</feature>
<protein>
    <recommendedName>
        <fullName evidence="5">Rqc2 homolog RqcH</fullName>
        <shortName evidence="5">RqcH</shortName>
    </recommendedName>
</protein>
<dbReference type="Pfam" id="PF05833">
    <property type="entry name" value="NFACT_N"/>
    <property type="match status" value="1"/>
</dbReference>
<dbReference type="Pfam" id="PF05670">
    <property type="entry name" value="NFACT-R_1"/>
    <property type="match status" value="1"/>
</dbReference>
<evidence type="ECO:0000259" key="6">
    <source>
        <dbReference type="Pfam" id="PF05670"/>
    </source>
</evidence>
<dbReference type="OrthoDB" id="9766163at2"/>
<dbReference type="GO" id="GO:0072344">
    <property type="term" value="P:rescue of stalled ribosome"/>
    <property type="evidence" value="ECO:0007669"/>
    <property type="project" value="UniProtKB-UniRule"/>
</dbReference>
<dbReference type="FunFam" id="2.30.310.10:FF:000004">
    <property type="entry name" value="Fibronectin-binding protein A"/>
    <property type="match status" value="1"/>
</dbReference>
<comment type="similarity">
    <text evidence="5">Belongs to the NEMF family.</text>
</comment>
<reference evidence="7 8" key="1">
    <citation type="submission" date="2018-07" db="EMBL/GenBank/DDBJ databases">
        <title>Genomic Encyclopedia of Type Strains, Phase IV (KMG-IV): sequencing the most valuable type-strain genomes for metagenomic binning, comparative biology and taxonomic classification.</title>
        <authorList>
            <person name="Goeker M."/>
        </authorList>
    </citation>
    <scope>NUCLEOTIDE SEQUENCE [LARGE SCALE GENOMIC DNA]</scope>
    <source>
        <strain evidence="7 8">DSM 27696</strain>
    </source>
</reference>
<comment type="caution">
    <text evidence="7">The sequence shown here is derived from an EMBL/GenBank/DDBJ whole genome shotgun (WGS) entry which is preliminary data.</text>
</comment>
<feature type="domain" description="NFACT RNA-binding" evidence="6">
    <location>
        <begin position="451"/>
        <end position="539"/>
    </location>
</feature>
<dbReference type="InterPro" id="IPR043682">
    <property type="entry name" value="RqcH_bacterial"/>
</dbReference>
<dbReference type="Gene3D" id="3.40.970.40">
    <property type="entry name" value="fibrinogen binding protein from staphylococcus aureus domain like"/>
    <property type="match status" value="1"/>
</dbReference>